<dbReference type="CDD" id="cd17709">
    <property type="entry name" value="BRCT_pescadillo_like"/>
    <property type="match status" value="1"/>
</dbReference>
<reference evidence="7 8" key="1">
    <citation type="submission" date="2024-03" db="EMBL/GenBank/DDBJ databases">
        <title>Complete genome sequence of the green alga Chloropicon roscoffensis RCC1871.</title>
        <authorList>
            <person name="Lemieux C."/>
            <person name="Pombert J.-F."/>
            <person name="Otis C."/>
            <person name="Turmel M."/>
        </authorList>
    </citation>
    <scope>NUCLEOTIDE SEQUENCE [LARGE SCALE GENOMIC DNA]</scope>
    <source>
        <strain evidence="7 8">RCC1871</strain>
    </source>
</reference>
<evidence type="ECO:0000313" key="7">
    <source>
        <dbReference type="EMBL" id="WZN62760.1"/>
    </source>
</evidence>
<dbReference type="Gene3D" id="3.40.50.10190">
    <property type="entry name" value="BRCT domain"/>
    <property type="match status" value="1"/>
</dbReference>
<name>A0AAX4P9T9_9CHLO</name>
<dbReference type="GO" id="GO:0070545">
    <property type="term" value="C:PeBoW complex"/>
    <property type="evidence" value="ECO:0007669"/>
    <property type="project" value="TreeGrafter"/>
</dbReference>
<evidence type="ECO:0000256" key="1">
    <source>
        <dbReference type="ARBA" id="ARBA00022517"/>
    </source>
</evidence>
<dbReference type="GO" id="GO:0003723">
    <property type="term" value="F:RNA binding"/>
    <property type="evidence" value="ECO:0007669"/>
    <property type="project" value="TreeGrafter"/>
</dbReference>
<dbReference type="InterPro" id="IPR001357">
    <property type="entry name" value="BRCT_dom"/>
</dbReference>
<dbReference type="GO" id="GO:0043021">
    <property type="term" value="F:ribonucleoprotein complex binding"/>
    <property type="evidence" value="ECO:0007669"/>
    <property type="project" value="UniProtKB-UniRule"/>
</dbReference>
<dbReference type="HAMAP" id="MF_03028">
    <property type="entry name" value="Pescadillo"/>
    <property type="match status" value="1"/>
</dbReference>
<keyword evidence="2 4" id="KW-0698">rRNA processing</keyword>
<dbReference type="AlphaFoldDB" id="A0AAX4P9T9"/>
<keyword evidence="3 4" id="KW-0539">Nucleus</keyword>
<keyword evidence="1 4" id="KW-0690">Ribosome biogenesis</keyword>
<feature type="compositionally biased region" description="Basic residues" evidence="5">
    <location>
        <begin position="508"/>
        <end position="517"/>
    </location>
</feature>
<dbReference type="Proteomes" id="UP001472866">
    <property type="component" value="Chromosome 06"/>
</dbReference>
<dbReference type="GO" id="GO:0000466">
    <property type="term" value="P:maturation of 5.8S rRNA from tricistronic rRNA transcript (SSU-rRNA, 5.8S rRNA, LSU-rRNA)"/>
    <property type="evidence" value="ECO:0007669"/>
    <property type="project" value="UniProtKB-UniRule"/>
</dbReference>
<dbReference type="SUPFAM" id="SSF52113">
    <property type="entry name" value="BRCT domain"/>
    <property type="match status" value="1"/>
</dbReference>
<gene>
    <name evidence="7" type="ORF">HKI87_06g43020</name>
</gene>
<feature type="compositionally biased region" description="Acidic residues" evidence="5">
    <location>
        <begin position="468"/>
        <end position="477"/>
    </location>
</feature>
<protein>
    <recommendedName>
        <fullName evidence="4">Pescadillo homolog</fullName>
    </recommendedName>
</protein>
<feature type="region of interest" description="Disordered" evidence="5">
    <location>
        <begin position="412"/>
        <end position="517"/>
    </location>
</feature>
<dbReference type="Pfam" id="PF06732">
    <property type="entry name" value="Pescadillo_N"/>
    <property type="match status" value="1"/>
</dbReference>
<feature type="compositionally biased region" description="Acidic residues" evidence="5">
    <location>
        <begin position="427"/>
        <end position="436"/>
    </location>
</feature>
<feature type="compositionally biased region" description="Polar residues" evidence="5">
    <location>
        <begin position="412"/>
        <end position="423"/>
    </location>
</feature>
<dbReference type="SMART" id="SM00292">
    <property type="entry name" value="BRCT"/>
    <property type="match status" value="1"/>
</dbReference>
<dbReference type="GO" id="GO:0030687">
    <property type="term" value="C:preribosome, large subunit precursor"/>
    <property type="evidence" value="ECO:0007669"/>
    <property type="project" value="UniProtKB-UniRule"/>
</dbReference>
<dbReference type="InterPro" id="IPR010613">
    <property type="entry name" value="PES"/>
</dbReference>
<dbReference type="PANTHER" id="PTHR12221">
    <property type="entry name" value="PESCADILLO - RELATED"/>
    <property type="match status" value="1"/>
</dbReference>
<dbReference type="InterPro" id="IPR036420">
    <property type="entry name" value="BRCT_dom_sf"/>
</dbReference>
<keyword evidence="8" id="KW-1185">Reference proteome</keyword>
<feature type="compositionally biased region" description="Basic and acidic residues" evidence="5">
    <location>
        <begin position="498"/>
        <end position="507"/>
    </location>
</feature>
<evidence type="ECO:0000313" key="8">
    <source>
        <dbReference type="Proteomes" id="UP001472866"/>
    </source>
</evidence>
<feature type="domain" description="BRCT" evidence="6">
    <location>
        <begin position="287"/>
        <end position="377"/>
    </location>
</feature>
<feature type="compositionally biased region" description="Basic and acidic residues" evidence="5">
    <location>
        <begin position="437"/>
        <end position="455"/>
    </location>
</feature>
<proteinExistence type="inferred from homology"/>
<sequence>MVLNKSMKQKKGKKGSAAQYLTRTQALRKLQLSLPEFRRLCILKGIHPREPRKKPKGANKTYYHVKDLAFLLHEPLLEVFRHIKAYQRKVNKAKAKQQLELAEKLCLRRPQYTLDKLVRERYPSFVDAVRDIDDPLCIVNLFSALPASKGYKIPVDSVHNSRKLSLEWQAYVVRAGCLKKVFVAVKGFYYQAEVCGQTVTWLVPHERSQVLPADVDYRVMVTFLEFYQTMLKFVFFKLYHDVNLKYPPALDADLESNAAGLNAVITEGEGAALDEEEGAGEVAEGEREGGLFDGMVFFLSRETPRESLTFVIRSLGGSVGWEGEGSKYGADHPSITHHVVDRPKLREEVSGREYVQPQWVYDSVNFGVALPVDLYGVGKKLPPHLSPFVDDEAEGYTPDYAKFVANLKSGEEQSIPSMKAQNLSKEEAEERQEQEDEARYRTELEAEVSGKDVKAVKAGSGAGASGERDEDDEEEMEGMVMTRKDRKLYEAIQKSKTTKRERAAKLTERRKKNKTRK</sequence>
<comment type="similarity">
    <text evidence="4">Belongs to the pescadillo family.</text>
</comment>
<evidence type="ECO:0000259" key="6">
    <source>
        <dbReference type="PROSITE" id="PS50172"/>
    </source>
</evidence>
<comment type="subcellular location">
    <subcellularLocation>
        <location evidence="4">Nucleus</location>
        <location evidence="4">Nucleolus</location>
    </subcellularLocation>
    <subcellularLocation>
        <location evidence="4">Nucleus</location>
        <location evidence="4">Nucleoplasm</location>
    </subcellularLocation>
</comment>
<dbReference type="PROSITE" id="PS50172">
    <property type="entry name" value="BRCT"/>
    <property type="match status" value="1"/>
</dbReference>
<dbReference type="EMBL" id="CP151506">
    <property type="protein sequence ID" value="WZN62760.1"/>
    <property type="molecule type" value="Genomic_DNA"/>
</dbReference>
<dbReference type="GO" id="GO:0000463">
    <property type="term" value="P:maturation of LSU-rRNA from tricistronic rRNA transcript (SSU-rRNA, 5.8S rRNA, LSU-rRNA)"/>
    <property type="evidence" value="ECO:0007669"/>
    <property type="project" value="UniProtKB-UniRule"/>
</dbReference>
<evidence type="ECO:0000256" key="3">
    <source>
        <dbReference type="ARBA" id="ARBA00023242"/>
    </source>
</evidence>
<accession>A0AAX4P9T9</accession>
<organism evidence="7 8">
    <name type="scientific">Chloropicon roscoffensis</name>
    <dbReference type="NCBI Taxonomy" id="1461544"/>
    <lineage>
        <taxon>Eukaryota</taxon>
        <taxon>Viridiplantae</taxon>
        <taxon>Chlorophyta</taxon>
        <taxon>Chloropicophyceae</taxon>
        <taxon>Chloropicales</taxon>
        <taxon>Chloropicaceae</taxon>
        <taxon>Chloropicon</taxon>
    </lineage>
</organism>
<evidence type="ECO:0000256" key="5">
    <source>
        <dbReference type="SAM" id="MobiDB-lite"/>
    </source>
</evidence>
<dbReference type="PANTHER" id="PTHR12221:SF6">
    <property type="entry name" value="PESCADILLO HOMOLOG"/>
    <property type="match status" value="1"/>
</dbReference>
<comment type="function">
    <text evidence="4">Required for maturation of ribosomal RNAs and formation of the large ribosomal subunit.</text>
</comment>
<dbReference type="FunFam" id="3.40.50.10190:FF:000002">
    <property type="entry name" value="Pescadillo homolog"/>
    <property type="match status" value="1"/>
</dbReference>
<evidence type="ECO:0000256" key="4">
    <source>
        <dbReference type="HAMAP-Rule" id="MF_03028"/>
    </source>
</evidence>
<evidence type="ECO:0000256" key="2">
    <source>
        <dbReference type="ARBA" id="ARBA00022552"/>
    </source>
</evidence>
<dbReference type="GO" id="GO:0005654">
    <property type="term" value="C:nucleoplasm"/>
    <property type="evidence" value="ECO:0007669"/>
    <property type="project" value="UniProtKB-SubCell"/>
</dbReference>